<gene>
    <name evidence="1" type="ORF">C4B59_16905</name>
</gene>
<evidence type="ECO:0000313" key="1">
    <source>
        <dbReference type="EMBL" id="PXF56448.1"/>
    </source>
</evidence>
<evidence type="ECO:0000313" key="2">
    <source>
        <dbReference type="Proteomes" id="UP000248329"/>
    </source>
</evidence>
<name>A0AC61KY69_9EURY</name>
<organism evidence="1 2">
    <name type="scientific">Candidatus Methanogaster sp</name>
    <dbReference type="NCBI Taxonomy" id="3386292"/>
    <lineage>
        <taxon>Archaea</taxon>
        <taxon>Methanobacteriati</taxon>
        <taxon>Methanobacteriota</taxon>
        <taxon>Stenosarchaea group</taxon>
        <taxon>Methanomicrobia</taxon>
        <taxon>Methanosarcinales</taxon>
        <taxon>ANME-2 cluster</taxon>
        <taxon>Candidatus Methanogasteraceae</taxon>
        <taxon>Candidatus Methanogaster</taxon>
    </lineage>
</organism>
<comment type="caution">
    <text evidence="1">The sequence shown here is derived from an EMBL/GenBank/DDBJ whole genome shotgun (WGS) entry which is preliminary data.</text>
</comment>
<proteinExistence type="predicted"/>
<reference evidence="1" key="1">
    <citation type="submission" date="2018-01" db="EMBL/GenBank/DDBJ databases">
        <authorList>
            <person name="Krukenberg V."/>
        </authorList>
    </citation>
    <scope>NUCLEOTIDE SEQUENCE</scope>
    <source>
        <strain evidence="1">E20ANME2</strain>
    </source>
</reference>
<accession>A0AC61KY69</accession>
<dbReference type="Proteomes" id="UP000248329">
    <property type="component" value="Unassembled WGS sequence"/>
</dbReference>
<protein>
    <submittedName>
        <fullName evidence="1">DUF86 domain-containing protein</fullName>
    </submittedName>
</protein>
<dbReference type="EMBL" id="PQXF01000103">
    <property type="protein sequence ID" value="PXF56448.1"/>
    <property type="molecule type" value="Genomic_DNA"/>
</dbReference>
<sequence>MDSGAINPNLVASKISEIQQSLERLDSISSKGRDAFLADQDLIDSAKYRLITAVEAAISICNHITARRFKRVPESYSDCFTILHECGVVSAELAERLGNMARFRNMLVHIYWEIDDERIFDILTTDLVDFDSYIKEIVRFLE</sequence>